<feature type="compositionally biased region" description="Low complexity" evidence="1">
    <location>
        <begin position="202"/>
        <end position="211"/>
    </location>
</feature>
<sequence length="222" mass="24671">MDRAPGAGGRMIPFERAPEPAGFDASVRQPGQRWLAKGDARSTPGYWRRAARDLRAAFKDLCGYTAMWLSTPGTVDHFVSRDEDPSLAYAWTNFRYAAAWINSSKSALRSDQVLDPFEVGDGWFEIILPSCQMVLTDRCPPEVRDRAQTMLKRLKLGDGESVVSFRQEWYRMYCEGELSLEGLARKAPLLARAVRKQREQAAAEPAASDGAPRSRPAEASGA</sequence>
<name>S4XWH0_SORCE</name>
<gene>
    <name evidence="2" type="ORF">SCE1572_10625</name>
</gene>
<evidence type="ECO:0000313" key="3">
    <source>
        <dbReference type="Proteomes" id="UP000014803"/>
    </source>
</evidence>
<evidence type="ECO:0008006" key="4">
    <source>
        <dbReference type="Google" id="ProtNLM"/>
    </source>
</evidence>
<dbReference type="HOGENOM" id="CLU_099860_0_0_7"/>
<proteinExistence type="predicted"/>
<evidence type="ECO:0000313" key="2">
    <source>
        <dbReference type="EMBL" id="AGP34923.1"/>
    </source>
</evidence>
<reference evidence="2 3" key="1">
    <citation type="journal article" date="2013" name="Sci. Rep.">
        <title>Extraordinary expansion of a Sorangium cellulosum genome from an alkaline milieu.</title>
        <authorList>
            <person name="Han K."/>
            <person name="Li Z.F."/>
            <person name="Peng R."/>
            <person name="Zhu L.P."/>
            <person name="Zhou T."/>
            <person name="Wang L.G."/>
            <person name="Li S.G."/>
            <person name="Zhang X.B."/>
            <person name="Hu W."/>
            <person name="Wu Z.H."/>
            <person name="Qin N."/>
            <person name="Li Y.Z."/>
        </authorList>
    </citation>
    <scope>NUCLEOTIDE SEQUENCE [LARGE SCALE GENOMIC DNA]</scope>
    <source>
        <strain evidence="2 3">So0157-2</strain>
    </source>
</reference>
<organism evidence="2 3">
    <name type="scientific">Sorangium cellulosum So0157-2</name>
    <dbReference type="NCBI Taxonomy" id="1254432"/>
    <lineage>
        <taxon>Bacteria</taxon>
        <taxon>Pseudomonadati</taxon>
        <taxon>Myxococcota</taxon>
        <taxon>Polyangia</taxon>
        <taxon>Polyangiales</taxon>
        <taxon>Polyangiaceae</taxon>
        <taxon>Sorangium</taxon>
    </lineage>
</organism>
<dbReference type="KEGG" id="scu:SCE1572_10625"/>
<feature type="region of interest" description="Disordered" evidence="1">
    <location>
        <begin position="198"/>
        <end position="222"/>
    </location>
</feature>
<dbReference type="AlphaFoldDB" id="S4XWH0"/>
<dbReference type="Proteomes" id="UP000014803">
    <property type="component" value="Chromosome"/>
</dbReference>
<evidence type="ECO:0000256" key="1">
    <source>
        <dbReference type="SAM" id="MobiDB-lite"/>
    </source>
</evidence>
<accession>S4XWH0</accession>
<dbReference type="eggNOG" id="COG1403">
    <property type="taxonomic scope" value="Bacteria"/>
</dbReference>
<protein>
    <recommendedName>
        <fullName evidence="4">HNH nuclease domain-containing protein</fullName>
    </recommendedName>
</protein>
<dbReference type="PATRIC" id="fig|1254432.3.peg.2378"/>
<dbReference type="EMBL" id="CP003969">
    <property type="protein sequence ID" value="AGP34923.1"/>
    <property type="molecule type" value="Genomic_DNA"/>
</dbReference>